<dbReference type="EMBL" id="GDJX01021053">
    <property type="protein sequence ID" value="JAT46883.1"/>
    <property type="molecule type" value="Transcribed_RNA"/>
</dbReference>
<sequence length="159" mass="17523">MASASWECTLDYADVERVDLPEIDCALLSTLLDDSHAEEDGALHTANAGSAPHAGGDREDCVLEGMASEARHDEDHSSGWTRMQMQVEDDEYSFGWADMDALAVGSSPCSDDMGEWLMATGEVGMVDYQDSHEYQLLYSSYYSFGDEPVEVDGYSPLWQ</sequence>
<proteinExistence type="predicted"/>
<gene>
    <name evidence="1" type="ORF">g.18426</name>
</gene>
<organism evidence="1">
    <name type="scientific">Anthurium amnicola</name>
    <dbReference type="NCBI Taxonomy" id="1678845"/>
    <lineage>
        <taxon>Eukaryota</taxon>
        <taxon>Viridiplantae</taxon>
        <taxon>Streptophyta</taxon>
        <taxon>Embryophyta</taxon>
        <taxon>Tracheophyta</taxon>
        <taxon>Spermatophyta</taxon>
        <taxon>Magnoliopsida</taxon>
        <taxon>Liliopsida</taxon>
        <taxon>Araceae</taxon>
        <taxon>Pothoideae</taxon>
        <taxon>Potheae</taxon>
        <taxon>Anthurium</taxon>
    </lineage>
</organism>
<accession>A0A1D1XWX5</accession>
<dbReference type="AlphaFoldDB" id="A0A1D1XWX5"/>
<evidence type="ECO:0000313" key="1">
    <source>
        <dbReference type="EMBL" id="JAT46883.1"/>
    </source>
</evidence>
<reference evidence="1" key="1">
    <citation type="submission" date="2015-07" db="EMBL/GenBank/DDBJ databases">
        <title>Transcriptome Assembly of Anthurium amnicola.</title>
        <authorList>
            <person name="Suzuki J."/>
        </authorList>
    </citation>
    <scope>NUCLEOTIDE SEQUENCE</scope>
</reference>
<protein>
    <submittedName>
        <fullName evidence="1">Uncharacterized protein</fullName>
    </submittedName>
</protein>
<name>A0A1D1XWX5_9ARAE</name>